<dbReference type="EnsemblMetazoa" id="AAEL014822-RB">
    <property type="protein sequence ID" value="AAEL014822-PB"/>
    <property type="gene ID" value="AAEL014822"/>
</dbReference>
<dbReference type="InterPro" id="IPR039840">
    <property type="entry name" value="NAA80"/>
</dbReference>
<evidence type="ECO:0000313" key="3">
    <source>
        <dbReference type="Proteomes" id="UP000008820"/>
    </source>
</evidence>
<dbReference type="GO" id="GO:0005737">
    <property type="term" value="C:cytoplasm"/>
    <property type="evidence" value="ECO:0007669"/>
    <property type="project" value="TreeGrafter"/>
</dbReference>
<proteinExistence type="predicted"/>
<organism evidence="2 3">
    <name type="scientific">Aedes aegypti</name>
    <name type="common">Yellowfever mosquito</name>
    <name type="synonym">Culex aegypti</name>
    <dbReference type="NCBI Taxonomy" id="7159"/>
    <lineage>
        <taxon>Eukaryota</taxon>
        <taxon>Metazoa</taxon>
        <taxon>Ecdysozoa</taxon>
        <taxon>Arthropoda</taxon>
        <taxon>Hexapoda</taxon>
        <taxon>Insecta</taxon>
        <taxon>Pterygota</taxon>
        <taxon>Neoptera</taxon>
        <taxon>Endopterygota</taxon>
        <taxon>Diptera</taxon>
        <taxon>Nematocera</taxon>
        <taxon>Culicoidea</taxon>
        <taxon>Culicidae</taxon>
        <taxon>Culicinae</taxon>
        <taxon>Aedini</taxon>
        <taxon>Aedes</taxon>
        <taxon>Stegomyia</taxon>
    </lineage>
</organism>
<feature type="region of interest" description="Disordered" evidence="1">
    <location>
        <begin position="1"/>
        <end position="21"/>
    </location>
</feature>
<dbReference type="AlphaFoldDB" id="A0A6I8TP83"/>
<dbReference type="Pfam" id="PF00583">
    <property type="entry name" value="Acetyltransf_1"/>
    <property type="match status" value="1"/>
</dbReference>
<keyword evidence="3" id="KW-1185">Reference proteome</keyword>
<dbReference type="FunFam" id="3.40.630.30:FF:000076">
    <property type="entry name" value="Blast:N-acetyltransferase 6"/>
    <property type="match status" value="1"/>
</dbReference>
<feature type="compositionally biased region" description="Polar residues" evidence="1">
    <location>
        <begin position="11"/>
        <end position="21"/>
    </location>
</feature>
<dbReference type="GO" id="GO:1905502">
    <property type="term" value="F:acetyl-CoA binding"/>
    <property type="evidence" value="ECO:0007669"/>
    <property type="project" value="TreeGrafter"/>
</dbReference>
<dbReference type="Proteomes" id="UP000008820">
    <property type="component" value="Chromosome 1"/>
</dbReference>
<sequence length="190" mass="21543">MAPDQFDDISSRYQKGKTSSPDAYTVAPIHHHVELLDQCVQLINSEWPRSYTARLWSLKSSKDTLPTSMVLIDGTESGKPTVLAHAKLSPIPSDADAVFIETVVVDRRYRGKGLGRFLMNEVEKHCFGTLSLRTIYLSTIDQEGFYARLGYKLCKAMNMFGTRNAFNTSTKKIWMMKTQNEWNSNHSASR</sequence>
<dbReference type="PANTHER" id="PTHR13538">
    <property type="entry name" value="N-ACETYLTRANSFERASE 6"/>
    <property type="match status" value="1"/>
</dbReference>
<dbReference type="InterPro" id="IPR016181">
    <property type="entry name" value="Acyl_CoA_acyltransferase"/>
</dbReference>
<dbReference type="OrthoDB" id="329272at2759"/>
<dbReference type="GO" id="GO:0008080">
    <property type="term" value="F:N-acetyltransferase activity"/>
    <property type="evidence" value="ECO:0007669"/>
    <property type="project" value="InterPro"/>
</dbReference>
<dbReference type="SUPFAM" id="SSF55729">
    <property type="entry name" value="Acyl-CoA N-acyltransferases (Nat)"/>
    <property type="match status" value="1"/>
</dbReference>
<protein>
    <submittedName>
        <fullName evidence="2">Uncharacterized protein</fullName>
    </submittedName>
</protein>
<evidence type="ECO:0000313" key="2">
    <source>
        <dbReference type="EnsemblMetazoa" id="AAEL014822-PB"/>
    </source>
</evidence>
<gene>
    <name evidence="2" type="primary">5565333</name>
</gene>
<reference evidence="2 3" key="1">
    <citation type="submission" date="2017-06" db="EMBL/GenBank/DDBJ databases">
        <title>Aedes aegypti genome working group (AGWG) sequencing and assembly.</title>
        <authorList>
            <consortium name="Aedes aegypti Genome Working Group (AGWG)"/>
            <person name="Matthews B.J."/>
        </authorList>
    </citation>
    <scope>NUCLEOTIDE SEQUENCE [LARGE SCALE GENOMIC DNA]</scope>
    <source>
        <strain evidence="2 3">LVP_AGWG</strain>
    </source>
</reference>
<dbReference type="Gene3D" id="3.40.630.30">
    <property type="match status" value="1"/>
</dbReference>
<name>A0A6I8TP83_AEDAE</name>
<accession>A0A6I8TP83</accession>
<reference evidence="2" key="2">
    <citation type="submission" date="2020-05" db="UniProtKB">
        <authorList>
            <consortium name="EnsemblMetazoa"/>
        </authorList>
    </citation>
    <scope>IDENTIFICATION</scope>
    <source>
        <strain evidence="2">LVP_AGWG</strain>
    </source>
</reference>
<dbReference type="PROSITE" id="PS51186">
    <property type="entry name" value="GNAT"/>
    <property type="match status" value="1"/>
</dbReference>
<dbReference type="InterPro" id="IPR000182">
    <property type="entry name" value="GNAT_dom"/>
</dbReference>
<dbReference type="InParanoid" id="A0A6I8TP83"/>
<dbReference type="FunCoup" id="A0A6I8TP83">
    <property type="interactions" value="276"/>
</dbReference>
<dbReference type="CDD" id="cd04301">
    <property type="entry name" value="NAT_SF"/>
    <property type="match status" value="1"/>
</dbReference>
<dbReference type="PANTHER" id="PTHR13538:SF4">
    <property type="entry name" value="N-ALPHA-ACETYLTRANSFERASE 80"/>
    <property type="match status" value="1"/>
</dbReference>
<evidence type="ECO:0000256" key="1">
    <source>
        <dbReference type="SAM" id="MobiDB-lite"/>
    </source>
</evidence>